<keyword evidence="1" id="KW-0812">Transmembrane</keyword>
<organism evidence="2 3">
    <name type="scientific">Cutibacterium namnetense</name>
    <dbReference type="NCBI Taxonomy" id="1574624"/>
    <lineage>
        <taxon>Bacteria</taxon>
        <taxon>Bacillati</taxon>
        <taxon>Actinomycetota</taxon>
        <taxon>Actinomycetes</taxon>
        <taxon>Propionibacteriales</taxon>
        <taxon>Propionibacteriaceae</taxon>
        <taxon>Cutibacterium</taxon>
    </lineage>
</organism>
<dbReference type="EMBL" id="PCZS01000001">
    <property type="protein sequence ID" value="REB70755.1"/>
    <property type="molecule type" value="Genomic_DNA"/>
</dbReference>
<gene>
    <name evidence="2" type="ORF">CP880_03100</name>
</gene>
<protein>
    <recommendedName>
        <fullName evidence="4">Integral membrane protein</fullName>
    </recommendedName>
</protein>
<comment type="caution">
    <text evidence="2">The sequence shown here is derived from an EMBL/GenBank/DDBJ whole genome shotgun (WGS) entry which is preliminary data.</text>
</comment>
<dbReference type="RefSeq" id="WP_108772912.1">
    <property type="nucleotide sequence ID" value="NZ_JARJNT010000001.1"/>
</dbReference>
<evidence type="ECO:0000313" key="2">
    <source>
        <dbReference type="EMBL" id="REB70755.1"/>
    </source>
</evidence>
<keyword evidence="3" id="KW-1185">Reference proteome</keyword>
<name>A0ABX9IBD5_9ACTN</name>
<sequence length="132" mass="13764">MIPSSEHDMRSSARPGGIPTTVLVATAGTWISSVALLVVAIRVIVSGRNMFGAGVGAMLIIYAGLVALVGWLAVKGRPSAQGLLVASGLLHLVVLVSMQRSDGPAWFWVVAIIPATVVIASLVPRSRVWLRG</sequence>
<feature type="transmembrane region" description="Helical" evidence="1">
    <location>
        <begin position="51"/>
        <end position="74"/>
    </location>
</feature>
<evidence type="ECO:0008006" key="4">
    <source>
        <dbReference type="Google" id="ProtNLM"/>
    </source>
</evidence>
<reference evidence="2 3" key="1">
    <citation type="submission" date="2017-09" db="EMBL/GenBank/DDBJ databases">
        <authorList>
            <person name="Bumgarner R.E."/>
        </authorList>
    </citation>
    <scope>NUCLEOTIDE SEQUENCE [LARGE SCALE GENOMIC DNA]</scope>
    <source>
        <strain evidence="2 3">T34998</strain>
    </source>
</reference>
<feature type="transmembrane region" description="Helical" evidence="1">
    <location>
        <begin position="21"/>
        <end position="45"/>
    </location>
</feature>
<proteinExistence type="predicted"/>
<evidence type="ECO:0000256" key="1">
    <source>
        <dbReference type="SAM" id="Phobius"/>
    </source>
</evidence>
<keyword evidence="1" id="KW-0472">Membrane</keyword>
<accession>A0ABX9IBD5</accession>
<feature type="transmembrane region" description="Helical" evidence="1">
    <location>
        <begin position="105"/>
        <end position="123"/>
    </location>
</feature>
<keyword evidence="1" id="KW-1133">Transmembrane helix</keyword>
<evidence type="ECO:0000313" key="3">
    <source>
        <dbReference type="Proteomes" id="UP000256324"/>
    </source>
</evidence>
<dbReference type="Proteomes" id="UP000256324">
    <property type="component" value="Unassembled WGS sequence"/>
</dbReference>